<feature type="domain" description="Ketoreductase" evidence="3">
    <location>
        <begin position="5"/>
        <end position="186"/>
    </location>
</feature>
<dbReference type="AlphaFoldDB" id="A4XF84"/>
<evidence type="ECO:0000256" key="1">
    <source>
        <dbReference type="ARBA" id="ARBA00006484"/>
    </source>
</evidence>
<sequence>MLEDKVVIVTGIGPGLGRTIATEAAKMGADVAMVSRSGGIMDEVAADIAAAGRRALTIRADITSDADCARVAQETVAAFGRIDGLVNSAYFPGRLAPVLDLDLDALGRAFEVTVMGTIRMIRAVVPQMEKQGGGSVVNVGSQVARKVVPQQGGYAATKAAQASLTRYLAAELGSKGIRFNTPAIGWTMSAPARAWLESEAEKGGPSFEEAEAAISATMALGRVPSDEECARGILVFLSDALSSVTGATLDINAGDYMPL</sequence>
<comment type="similarity">
    <text evidence="1">Belongs to the short-chain dehydrogenases/reductases (SDR) family.</text>
</comment>
<dbReference type="SMART" id="SM00822">
    <property type="entry name" value="PKS_KR"/>
    <property type="match status" value="1"/>
</dbReference>
<dbReference type="SUPFAM" id="SSF51735">
    <property type="entry name" value="NAD(P)-binding Rossmann-fold domains"/>
    <property type="match status" value="1"/>
</dbReference>
<name>A4XF84_NOVAD</name>
<dbReference type="eggNOG" id="COG1028">
    <property type="taxonomic scope" value="Bacteria"/>
</dbReference>
<dbReference type="EMBL" id="CP000677">
    <property type="protein sequence ID" value="ABP64595.1"/>
    <property type="molecule type" value="Genomic_DNA"/>
</dbReference>
<dbReference type="PRINTS" id="PR00080">
    <property type="entry name" value="SDRFAMILY"/>
</dbReference>
<accession>A4XF84</accession>
<dbReference type="CDD" id="cd05233">
    <property type="entry name" value="SDR_c"/>
    <property type="match status" value="1"/>
</dbReference>
<dbReference type="FunFam" id="3.40.50.720:FF:000084">
    <property type="entry name" value="Short-chain dehydrogenase reductase"/>
    <property type="match status" value="1"/>
</dbReference>
<dbReference type="Pfam" id="PF13561">
    <property type="entry name" value="adh_short_C2"/>
    <property type="match status" value="1"/>
</dbReference>
<dbReference type="PANTHER" id="PTHR43669:SF3">
    <property type="entry name" value="ALCOHOL DEHYDROGENASE, PUTATIVE (AFU_ORTHOLOGUE AFUA_3G03445)-RELATED"/>
    <property type="match status" value="1"/>
</dbReference>
<dbReference type="InterPro" id="IPR057326">
    <property type="entry name" value="KR_dom"/>
</dbReference>
<dbReference type="PANTHER" id="PTHR43669">
    <property type="entry name" value="5-KETO-D-GLUCONATE 5-REDUCTASE"/>
    <property type="match status" value="1"/>
</dbReference>
<dbReference type="PRINTS" id="PR00081">
    <property type="entry name" value="GDHRDH"/>
</dbReference>
<dbReference type="InterPro" id="IPR002347">
    <property type="entry name" value="SDR_fam"/>
</dbReference>
<protein>
    <submittedName>
        <fullName evidence="4">Short-chain dehydrogenase/reductase SDR</fullName>
    </submittedName>
</protein>
<gene>
    <name evidence="4" type="ordered locus">Saro_3736</name>
</gene>
<geneLocation type="plasmid" evidence="4 5">
    <name>pNL2</name>
</geneLocation>
<dbReference type="HOGENOM" id="CLU_010194_1_0_5"/>
<dbReference type="Gene3D" id="3.40.50.720">
    <property type="entry name" value="NAD(P)-binding Rossmann-like Domain"/>
    <property type="match status" value="1"/>
</dbReference>
<dbReference type="KEGG" id="nar:Saro_3736"/>
<dbReference type="InterPro" id="IPR036291">
    <property type="entry name" value="NAD(P)-bd_dom_sf"/>
</dbReference>
<keyword evidence="4" id="KW-0614">Plasmid</keyword>
<keyword evidence="5" id="KW-1185">Reference proteome</keyword>
<evidence type="ECO:0000256" key="2">
    <source>
        <dbReference type="ARBA" id="ARBA00023002"/>
    </source>
</evidence>
<dbReference type="NCBIfam" id="NF005909">
    <property type="entry name" value="PRK07890.1"/>
    <property type="match status" value="1"/>
</dbReference>
<organism evidence="4 5">
    <name type="scientific">Novosphingobium aromaticivorans (strain ATCC 700278 / DSM 12444 / CCUG 56034 / CIP 105152 / NBRC 16084 / F199)</name>
    <dbReference type="NCBI Taxonomy" id="279238"/>
    <lineage>
        <taxon>Bacteria</taxon>
        <taxon>Pseudomonadati</taxon>
        <taxon>Pseudomonadota</taxon>
        <taxon>Alphaproteobacteria</taxon>
        <taxon>Sphingomonadales</taxon>
        <taxon>Sphingomonadaceae</taxon>
        <taxon>Novosphingobium</taxon>
    </lineage>
</organism>
<dbReference type="GO" id="GO:0016491">
    <property type="term" value="F:oxidoreductase activity"/>
    <property type="evidence" value="ECO:0007669"/>
    <property type="project" value="UniProtKB-KW"/>
</dbReference>
<reference evidence="4 5" key="1">
    <citation type="submission" date="2007-04" db="EMBL/GenBank/DDBJ databases">
        <title>Complete sequence of plasmid pNL2 of Novosphingobium aromaticivorans DSM 12444.</title>
        <authorList>
            <consortium name="US DOE Joint Genome Institute"/>
            <person name="Copeland A."/>
            <person name="Lucas S."/>
            <person name="Lapidus A."/>
            <person name="Barry K."/>
            <person name="Detter J.C."/>
            <person name="Glavina del Rio T."/>
            <person name="Hammon N."/>
            <person name="Israni S."/>
            <person name="Dalin E."/>
            <person name="Tice H."/>
            <person name="Pitluck S."/>
            <person name="Chertkov O."/>
            <person name="Han C."/>
            <person name="Thomson S."/>
            <person name="Schmutz J."/>
            <person name="Larimer F."/>
            <person name="Land M."/>
            <person name="Kyrpides N."/>
            <person name="Ivanova N."/>
            <person name="Fredrickson J."/>
            <person name="Romine M.F."/>
            <person name="Richardson P."/>
        </authorList>
    </citation>
    <scope>NUCLEOTIDE SEQUENCE [LARGE SCALE GENOMIC DNA]</scope>
    <source>
        <strain evidence="5">ATCC 700278 / DSM 12444 / CCUG 56034 / CIP 105152 / NBRC 16084 / F199</strain>
        <plasmid evidence="4 5">pNL2</plasmid>
    </source>
</reference>
<keyword evidence="2" id="KW-0560">Oxidoreductase</keyword>
<evidence type="ECO:0000313" key="5">
    <source>
        <dbReference type="Proteomes" id="UP000009134"/>
    </source>
</evidence>
<dbReference type="Proteomes" id="UP000009134">
    <property type="component" value="Plasmid pNL2"/>
</dbReference>
<evidence type="ECO:0000259" key="3">
    <source>
        <dbReference type="SMART" id="SM00822"/>
    </source>
</evidence>
<evidence type="ECO:0000313" key="4">
    <source>
        <dbReference type="EMBL" id="ABP64595.1"/>
    </source>
</evidence>
<dbReference type="RefSeq" id="WP_011906978.1">
    <property type="nucleotide sequence ID" value="NC_009427.1"/>
</dbReference>
<proteinExistence type="inferred from homology"/>